<dbReference type="EMBL" id="JBBBZM010000181">
    <property type="protein sequence ID" value="KAL0632201.1"/>
    <property type="molecule type" value="Genomic_DNA"/>
</dbReference>
<dbReference type="Proteomes" id="UP001447188">
    <property type="component" value="Unassembled WGS sequence"/>
</dbReference>
<proteinExistence type="predicted"/>
<evidence type="ECO:0008006" key="3">
    <source>
        <dbReference type="Google" id="ProtNLM"/>
    </source>
</evidence>
<accession>A0ABR3G9E4</accession>
<evidence type="ECO:0000313" key="1">
    <source>
        <dbReference type="EMBL" id="KAL0632201.1"/>
    </source>
</evidence>
<sequence length="132" mass="15188">MSASEASLRQTRPRDRANWTIEEDLIVINGYETGNNPTPIRELRAQIPNHSSAEIQVHYQNLSNATLTRGQIQVLGQLWIRNKETMFAPYAARCGVTTEQFERMAFHEISGIRDNIFDMDIENFDTIPACYR</sequence>
<organism evidence="1 2">
    <name type="scientific">Discina gigas</name>
    <dbReference type="NCBI Taxonomy" id="1032678"/>
    <lineage>
        <taxon>Eukaryota</taxon>
        <taxon>Fungi</taxon>
        <taxon>Dikarya</taxon>
        <taxon>Ascomycota</taxon>
        <taxon>Pezizomycotina</taxon>
        <taxon>Pezizomycetes</taxon>
        <taxon>Pezizales</taxon>
        <taxon>Discinaceae</taxon>
        <taxon>Discina</taxon>
    </lineage>
</organism>
<name>A0ABR3G9E4_9PEZI</name>
<protein>
    <recommendedName>
        <fullName evidence="3">Myb-like domain-containing protein</fullName>
    </recommendedName>
</protein>
<gene>
    <name evidence="1" type="ORF">Q9L58_008911</name>
</gene>
<keyword evidence="2" id="KW-1185">Reference proteome</keyword>
<reference evidence="1 2" key="1">
    <citation type="submission" date="2024-02" db="EMBL/GenBank/DDBJ databases">
        <title>Discinaceae phylogenomics.</title>
        <authorList>
            <person name="Dirks A.C."/>
            <person name="James T.Y."/>
        </authorList>
    </citation>
    <scope>NUCLEOTIDE SEQUENCE [LARGE SCALE GENOMIC DNA]</scope>
    <source>
        <strain evidence="1 2">ACD0624</strain>
    </source>
</reference>
<comment type="caution">
    <text evidence="1">The sequence shown here is derived from an EMBL/GenBank/DDBJ whole genome shotgun (WGS) entry which is preliminary data.</text>
</comment>
<evidence type="ECO:0000313" key="2">
    <source>
        <dbReference type="Proteomes" id="UP001447188"/>
    </source>
</evidence>